<evidence type="ECO:0000259" key="8">
    <source>
        <dbReference type="Pfam" id="PF10568"/>
    </source>
</evidence>
<organism evidence="10">
    <name type="scientific">Stygiella incarcerata</name>
    <dbReference type="NCBI Taxonomy" id="1712417"/>
    <lineage>
        <taxon>Eukaryota</taxon>
        <taxon>Discoba</taxon>
        <taxon>Jakobida</taxon>
        <taxon>Andalucina</taxon>
        <taxon>Stygiellidae</taxon>
        <taxon>Stygiella</taxon>
    </lineage>
</organism>
<comment type="similarity">
    <text evidence="2">Belongs to the metaxin family.</text>
</comment>
<evidence type="ECO:0000256" key="7">
    <source>
        <dbReference type="ARBA" id="ARBA00023136"/>
    </source>
</evidence>
<name>A0A192ZIL9_9EUKA</name>
<keyword evidence="7" id="KW-0472">Membrane</keyword>
<dbReference type="InterPro" id="IPR036282">
    <property type="entry name" value="Glutathione-S-Trfase_C_sf"/>
</dbReference>
<feature type="domain" description="Mitochondrial outer membrane transport complex Sam37/metaxin N-terminal" evidence="8">
    <location>
        <begin position="64"/>
        <end position="196"/>
    </location>
</feature>
<keyword evidence="6" id="KW-0496">Mitochondrion</keyword>
<comment type="subcellular location">
    <subcellularLocation>
        <location evidence="1">Mitochondrion outer membrane</location>
    </subcellularLocation>
</comment>
<dbReference type="GO" id="GO:0001401">
    <property type="term" value="C:SAM complex"/>
    <property type="evidence" value="ECO:0007669"/>
    <property type="project" value="InterPro"/>
</dbReference>
<evidence type="ECO:0000259" key="9">
    <source>
        <dbReference type="Pfam" id="PF17171"/>
    </source>
</evidence>
<dbReference type="GO" id="GO:0015031">
    <property type="term" value="P:protein transport"/>
    <property type="evidence" value="ECO:0007669"/>
    <property type="project" value="UniProtKB-KW"/>
</dbReference>
<dbReference type="InterPro" id="IPR050931">
    <property type="entry name" value="Mito_Protein_Transport_Metaxin"/>
</dbReference>
<reference evidence="10" key="1">
    <citation type="journal article" date="2016" name="Mol. Biol. Evol.">
        <title>Novel hydrogenosomes in the microaerophilic jakobid Stygiella incarcerata.</title>
        <authorList>
            <person name="Leger M.M."/>
            <person name="Eme L."/>
            <person name="Hug L.A."/>
            <person name="Roger A.J."/>
        </authorList>
    </citation>
    <scope>NUCLEOTIDE SEQUENCE</scope>
</reference>
<feature type="domain" description="Metaxin glutathione S-transferase" evidence="9">
    <location>
        <begin position="245"/>
        <end position="308"/>
    </location>
</feature>
<evidence type="ECO:0000256" key="3">
    <source>
        <dbReference type="ARBA" id="ARBA00022448"/>
    </source>
</evidence>
<protein>
    <submittedName>
        <fullName evidence="10">Metaxin</fullName>
    </submittedName>
</protein>
<dbReference type="InterPro" id="IPR033468">
    <property type="entry name" value="Metaxin_GST"/>
</dbReference>
<dbReference type="Pfam" id="PF17171">
    <property type="entry name" value="GST_C_6"/>
    <property type="match status" value="1"/>
</dbReference>
<dbReference type="AlphaFoldDB" id="A0A192ZIL9"/>
<sequence length="426" mass="48515">MYDAMSMCLTPFGQQPQWAPRRSNVVNTHSSEACSFFFPSFAMDHLRLHVERSILGLPSGDIPSLVVEVYLRVKGVPFGIDNAAHRLQSPTGEMPFLSGIPKDEEETEEVNDGKSGACRASERKIIACGWRECVEFIELQGQKEERSAGGEDPVDESKPLQEFLIRFCEQELGFSLIYHWWVNDENYREKLRWVFRRHESIAPVRLFTNMLHRRRQASMLDQQGFTQNGLPSDIVAQRAYHRALRAYEVLNEYLGDNLFFLNSSEPSLADCVVFGYLCGHLYADVPDRTLHELLMGSFVGLVSFCERMRQSYFPDFEFGVPIDHNLRYREPSDGAHAKWNAVPVGDVCARTGDSSPPHGQTLEKKDDGTMTSRTVRNSIMLAIVSVVGYLLFSETISEHTFGLDREQQATLEVDEELPDHFKQPFS</sequence>
<gene>
    <name evidence="10" type="primary">MET</name>
</gene>
<evidence type="ECO:0000256" key="2">
    <source>
        <dbReference type="ARBA" id="ARBA00009170"/>
    </source>
</evidence>
<evidence type="ECO:0000256" key="5">
    <source>
        <dbReference type="ARBA" id="ARBA00022927"/>
    </source>
</evidence>
<evidence type="ECO:0000256" key="6">
    <source>
        <dbReference type="ARBA" id="ARBA00023128"/>
    </source>
</evidence>
<dbReference type="EMBL" id="KT984553">
    <property type="protein sequence ID" value="ANM86773.1"/>
    <property type="molecule type" value="mRNA"/>
</dbReference>
<dbReference type="PANTHER" id="PTHR12289:SF41">
    <property type="entry name" value="FAILED AXON CONNECTIONS-RELATED"/>
    <property type="match status" value="1"/>
</dbReference>
<keyword evidence="4" id="KW-1000">Mitochondrion outer membrane</keyword>
<dbReference type="PANTHER" id="PTHR12289">
    <property type="entry name" value="METAXIN RELATED"/>
    <property type="match status" value="1"/>
</dbReference>
<keyword evidence="3" id="KW-0813">Transport</keyword>
<evidence type="ECO:0000313" key="10">
    <source>
        <dbReference type="EMBL" id="ANM86773.1"/>
    </source>
</evidence>
<dbReference type="SUPFAM" id="SSF47616">
    <property type="entry name" value="GST C-terminal domain-like"/>
    <property type="match status" value="1"/>
</dbReference>
<accession>A0A192ZIL9</accession>
<dbReference type="InterPro" id="IPR019564">
    <property type="entry name" value="Sam37/metaxin_N"/>
</dbReference>
<proteinExistence type="evidence at transcript level"/>
<evidence type="ECO:0000256" key="4">
    <source>
        <dbReference type="ARBA" id="ARBA00022787"/>
    </source>
</evidence>
<dbReference type="Pfam" id="PF10568">
    <property type="entry name" value="Tom37"/>
    <property type="match status" value="1"/>
</dbReference>
<keyword evidence="5" id="KW-0653">Protein transport</keyword>
<dbReference type="CDD" id="cd03193">
    <property type="entry name" value="GST_C_Metaxin"/>
    <property type="match status" value="1"/>
</dbReference>
<evidence type="ECO:0000256" key="1">
    <source>
        <dbReference type="ARBA" id="ARBA00004294"/>
    </source>
</evidence>